<dbReference type="Proteomes" id="UP000184121">
    <property type="component" value="Unassembled WGS sequence"/>
</dbReference>
<dbReference type="AlphaFoldDB" id="A0A1M7IQ40"/>
<organism evidence="9 10">
    <name type="scientific">Flavobacterium saccharophilum</name>
    <dbReference type="NCBI Taxonomy" id="29534"/>
    <lineage>
        <taxon>Bacteria</taxon>
        <taxon>Pseudomonadati</taxon>
        <taxon>Bacteroidota</taxon>
        <taxon>Flavobacteriia</taxon>
        <taxon>Flavobacteriales</taxon>
        <taxon>Flavobacteriaceae</taxon>
        <taxon>Flavobacterium</taxon>
    </lineage>
</organism>
<gene>
    <name evidence="9" type="ORF">SAMN05444366_3245</name>
</gene>
<keyword evidence="10" id="KW-1185">Reference proteome</keyword>
<evidence type="ECO:0000256" key="3">
    <source>
        <dbReference type="ARBA" id="ARBA00022679"/>
    </source>
</evidence>
<feature type="transmembrane region" description="Helical" evidence="7">
    <location>
        <begin position="280"/>
        <end position="302"/>
    </location>
</feature>
<keyword evidence="3 9" id="KW-0808">Transferase</keyword>
<feature type="transmembrane region" description="Helical" evidence="7">
    <location>
        <begin position="52"/>
        <end position="77"/>
    </location>
</feature>
<dbReference type="GO" id="GO:0016020">
    <property type="term" value="C:membrane"/>
    <property type="evidence" value="ECO:0007669"/>
    <property type="project" value="UniProtKB-SubCell"/>
</dbReference>
<comment type="similarity">
    <text evidence="2">Belongs to the bacterial sugar transferase family.</text>
</comment>
<protein>
    <submittedName>
        <fullName evidence="9">Putative colanic acid biosysnthesis UDP-glucose lipid carrier transferase</fullName>
    </submittedName>
</protein>
<feature type="transmembrane region" description="Helical" evidence="7">
    <location>
        <begin position="112"/>
        <end position="133"/>
    </location>
</feature>
<dbReference type="NCBIfam" id="TIGR03025">
    <property type="entry name" value="EPS_sugtrans"/>
    <property type="match status" value="1"/>
</dbReference>
<dbReference type="GO" id="GO:0016780">
    <property type="term" value="F:phosphotransferase activity, for other substituted phosphate groups"/>
    <property type="evidence" value="ECO:0007669"/>
    <property type="project" value="TreeGrafter"/>
</dbReference>
<proteinExistence type="inferred from homology"/>
<name>A0A1M7IQ40_9FLAO</name>
<sequence>MRNRHKFTFIICCAIADMIAMVFGTILFLNFASEEKIGWNALFLNKMIPITILSWLFSVTYFQLYKVNVLFSLESFFRNSWRAFFTQRILWHSYIFIFQDNVLYFFSSRANLFQISFLLFYFLLSRILFTVVIGQIKGWVFRRYTVAIWGFNKTSIELASHLESNSFFIDFLGILNENSSAEYTNNKDFSEALSEAIDNASKDNINELYIVSKPDFISDLNYFFELGDKHCMRLKFVPDFSSISKKHFNSSHLNNFHVIKPRFEPLQNAYNRLIKRIFDIVFSMLVIIFILSWLYPLIAILIKRQSKGPVLFKQMRTGKKNEHFWCYKFRSMYVNMGDESEQAKREDSRITPIGKFLRRTSLDEMPQFFNVLMGKMSIVGPRPHMIKHTSDYNGHINNFMVRHFVKPGITGLAQVSGLRGETKKVSDMKRRVTTDIQYVQGWSLITDIKICLLTVIVTLKGDKNAF</sequence>
<evidence type="ECO:0000256" key="7">
    <source>
        <dbReference type="SAM" id="Phobius"/>
    </source>
</evidence>
<evidence type="ECO:0000256" key="1">
    <source>
        <dbReference type="ARBA" id="ARBA00004141"/>
    </source>
</evidence>
<evidence type="ECO:0000259" key="8">
    <source>
        <dbReference type="Pfam" id="PF02397"/>
    </source>
</evidence>
<evidence type="ECO:0000256" key="2">
    <source>
        <dbReference type="ARBA" id="ARBA00006464"/>
    </source>
</evidence>
<dbReference type="EMBL" id="FRBY01000004">
    <property type="protein sequence ID" value="SHM42936.1"/>
    <property type="molecule type" value="Genomic_DNA"/>
</dbReference>
<dbReference type="Pfam" id="PF02397">
    <property type="entry name" value="Bac_transf"/>
    <property type="match status" value="1"/>
</dbReference>
<accession>A0A1M7IQ40</accession>
<feature type="domain" description="Bacterial sugar transferase" evidence="8">
    <location>
        <begin position="275"/>
        <end position="459"/>
    </location>
</feature>
<dbReference type="InterPro" id="IPR017475">
    <property type="entry name" value="EPS_sugar_tfrase"/>
</dbReference>
<evidence type="ECO:0000313" key="9">
    <source>
        <dbReference type="EMBL" id="SHM42936.1"/>
    </source>
</evidence>
<evidence type="ECO:0000256" key="5">
    <source>
        <dbReference type="ARBA" id="ARBA00022989"/>
    </source>
</evidence>
<dbReference type="PANTHER" id="PTHR30576">
    <property type="entry name" value="COLANIC BIOSYNTHESIS UDP-GLUCOSE LIPID CARRIER TRANSFERASE"/>
    <property type="match status" value="1"/>
</dbReference>
<keyword evidence="4 7" id="KW-0812">Transmembrane</keyword>
<keyword evidence="6 7" id="KW-0472">Membrane</keyword>
<keyword evidence="5 7" id="KW-1133">Transmembrane helix</keyword>
<dbReference type="RefSeq" id="WP_072974029.1">
    <property type="nucleotide sequence ID" value="NZ_FRBY01000004.1"/>
</dbReference>
<feature type="transmembrane region" description="Helical" evidence="7">
    <location>
        <begin position="89"/>
        <end position="106"/>
    </location>
</feature>
<evidence type="ECO:0000256" key="4">
    <source>
        <dbReference type="ARBA" id="ARBA00022692"/>
    </source>
</evidence>
<comment type="subcellular location">
    <subcellularLocation>
        <location evidence="1">Membrane</location>
        <topology evidence="1">Multi-pass membrane protein</topology>
    </subcellularLocation>
</comment>
<dbReference type="STRING" id="29534.SAMN05444366_3245"/>
<dbReference type="InterPro" id="IPR003362">
    <property type="entry name" value="Bact_transf"/>
</dbReference>
<reference evidence="10" key="1">
    <citation type="submission" date="2016-11" db="EMBL/GenBank/DDBJ databases">
        <authorList>
            <person name="Varghese N."/>
            <person name="Submissions S."/>
        </authorList>
    </citation>
    <scope>NUCLEOTIDE SEQUENCE [LARGE SCALE GENOMIC DNA]</scope>
    <source>
        <strain evidence="10">DSM 1811</strain>
    </source>
</reference>
<dbReference type="PANTHER" id="PTHR30576:SF0">
    <property type="entry name" value="UNDECAPRENYL-PHOSPHATE N-ACETYLGALACTOSAMINYL 1-PHOSPHATE TRANSFERASE-RELATED"/>
    <property type="match status" value="1"/>
</dbReference>
<evidence type="ECO:0000313" key="10">
    <source>
        <dbReference type="Proteomes" id="UP000184121"/>
    </source>
</evidence>
<dbReference type="OrthoDB" id="9808602at2"/>
<evidence type="ECO:0000256" key="6">
    <source>
        <dbReference type="ARBA" id="ARBA00023136"/>
    </source>
</evidence>
<feature type="transmembrane region" description="Helical" evidence="7">
    <location>
        <begin position="7"/>
        <end position="32"/>
    </location>
</feature>